<evidence type="ECO:0000313" key="5">
    <source>
        <dbReference type="Proteomes" id="UP000323000"/>
    </source>
</evidence>
<dbReference type="OrthoDB" id="10296941at2759"/>
<name>A0A5C7IDX7_9ROSI</name>
<dbReference type="InterPro" id="IPR053932">
    <property type="entry name" value="GeBP-like_DBD"/>
</dbReference>
<feature type="domain" description="Glabrous enhancer-binding protein-like DBD" evidence="3">
    <location>
        <begin position="115"/>
        <end position="203"/>
    </location>
</feature>
<dbReference type="GO" id="GO:0006355">
    <property type="term" value="P:regulation of DNA-templated transcription"/>
    <property type="evidence" value="ECO:0007669"/>
    <property type="project" value="InterPro"/>
</dbReference>
<evidence type="ECO:0000256" key="2">
    <source>
        <dbReference type="SAM" id="MobiDB-lite"/>
    </source>
</evidence>
<evidence type="ECO:0000313" key="4">
    <source>
        <dbReference type="EMBL" id="TXG67341.1"/>
    </source>
</evidence>
<feature type="region of interest" description="Disordered" evidence="2">
    <location>
        <begin position="1"/>
        <end position="36"/>
    </location>
</feature>
<proteinExistence type="inferred from homology"/>
<dbReference type="Pfam" id="PF04504">
    <property type="entry name" value="GeBP-like_DBD"/>
    <property type="match status" value="2"/>
</dbReference>
<keyword evidence="5" id="KW-1185">Reference proteome</keyword>
<organism evidence="4 5">
    <name type="scientific">Acer yangbiense</name>
    <dbReference type="NCBI Taxonomy" id="1000413"/>
    <lineage>
        <taxon>Eukaryota</taxon>
        <taxon>Viridiplantae</taxon>
        <taxon>Streptophyta</taxon>
        <taxon>Embryophyta</taxon>
        <taxon>Tracheophyta</taxon>
        <taxon>Spermatophyta</taxon>
        <taxon>Magnoliopsida</taxon>
        <taxon>eudicotyledons</taxon>
        <taxon>Gunneridae</taxon>
        <taxon>Pentapetalae</taxon>
        <taxon>rosids</taxon>
        <taxon>malvids</taxon>
        <taxon>Sapindales</taxon>
        <taxon>Sapindaceae</taxon>
        <taxon>Hippocastanoideae</taxon>
        <taxon>Acereae</taxon>
        <taxon>Acer</taxon>
    </lineage>
</organism>
<dbReference type="PANTHER" id="PTHR31662">
    <property type="entry name" value="BNAANNG10740D PROTEIN-RELATED"/>
    <property type="match status" value="1"/>
</dbReference>
<evidence type="ECO:0000259" key="3">
    <source>
        <dbReference type="Pfam" id="PF04504"/>
    </source>
</evidence>
<dbReference type="AlphaFoldDB" id="A0A5C7IDX7"/>
<gene>
    <name evidence="4" type="ORF">EZV62_008616</name>
</gene>
<sequence>MATAIGEEQLQSHDVDDEQSKEEDDKKENPDGDELLQMTNDVYIQIRLLRGVLDYYQHNKLYPHDHNPNSLLDFLNNWLRDNFLAGDFRELIHNLREKFQSEEPEEKKKQPSDEDDDQIKILACMIEYYISEQSYPFPEFQHYKVFYKKWLHLDLSSSKECLITIYGLKKEYKNLAGKNKGNDLVFSGIEDLVLFNLSKIIWGSDREELSPVEDYMKFLAAWIDYYIRKWRFPSEETEKIERLKTNYKKRVQKRDKELIFLKVDDLILFKLSEFIWGFEEPSRQVCVDKKILAAMVNYYTSEWKNPLENLIDFHKNWLKMEISLSHCSETIHRLKRKYKEQQLQKKNKDLVLDDLDDIELFKLSEDLWGSETEGVID</sequence>
<evidence type="ECO:0000256" key="1">
    <source>
        <dbReference type="ARBA" id="ARBA00010820"/>
    </source>
</evidence>
<comment type="caution">
    <text evidence="4">The sequence shown here is derived from an EMBL/GenBank/DDBJ whole genome shotgun (WGS) entry which is preliminary data.</text>
</comment>
<accession>A0A5C7IDX7</accession>
<feature type="domain" description="Glabrous enhancer-binding protein-like DBD" evidence="3">
    <location>
        <begin position="290"/>
        <end position="369"/>
    </location>
</feature>
<comment type="similarity">
    <text evidence="1">Belongs to the GeBP family.</text>
</comment>
<dbReference type="EMBL" id="VAHF01000003">
    <property type="protein sequence ID" value="TXG67341.1"/>
    <property type="molecule type" value="Genomic_DNA"/>
</dbReference>
<dbReference type="InterPro" id="IPR007592">
    <property type="entry name" value="GEBP"/>
</dbReference>
<dbReference type="Proteomes" id="UP000323000">
    <property type="component" value="Chromosome 3"/>
</dbReference>
<protein>
    <recommendedName>
        <fullName evidence="3">Glabrous enhancer-binding protein-like DBD domain-containing protein</fullName>
    </recommendedName>
</protein>
<reference evidence="5" key="1">
    <citation type="journal article" date="2019" name="Gigascience">
        <title>De novo genome assembly of the endangered Acer yangbiense, a plant species with extremely small populations endemic to Yunnan Province, China.</title>
        <authorList>
            <person name="Yang J."/>
            <person name="Wariss H.M."/>
            <person name="Tao L."/>
            <person name="Zhang R."/>
            <person name="Yun Q."/>
            <person name="Hollingsworth P."/>
            <person name="Dao Z."/>
            <person name="Luo G."/>
            <person name="Guo H."/>
            <person name="Ma Y."/>
            <person name="Sun W."/>
        </authorList>
    </citation>
    <scope>NUCLEOTIDE SEQUENCE [LARGE SCALE GENOMIC DNA]</scope>
    <source>
        <strain evidence="5">cv. Malutang</strain>
    </source>
</reference>